<dbReference type="InterPro" id="IPR040523">
    <property type="entry name" value="AsnC_trans_reg2"/>
</dbReference>
<dbReference type="AlphaFoldDB" id="A0A7G9Y9C7"/>
<dbReference type="InterPro" id="IPR053953">
    <property type="entry name" value="NirdL-like_HTH"/>
</dbReference>
<dbReference type="InterPro" id="IPR050684">
    <property type="entry name" value="HTH-Siroheme_Decarb"/>
</dbReference>
<dbReference type="InterPro" id="IPR011008">
    <property type="entry name" value="Dimeric_a/b-barrel"/>
</dbReference>
<protein>
    <recommendedName>
        <fullName evidence="4">siroheme decarboxylase</fullName>
        <ecNumber evidence="4">4.1.1.111</ecNumber>
    </recommendedName>
</protein>
<dbReference type="GO" id="GO:0016829">
    <property type="term" value="F:lyase activity"/>
    <property type="evidence" value="ECO:0007669"/>
    <property type="project" value="UniProtKB-KW"/>
</dbReference>
<dbReference type="EMBL" id="MT630974">
    <property type="protein sequence ID" value="QNO44486.1"/>
    <property type="molecule type" value="Genomic_DNA"/>
</dbReference>
<evidence type="ECO:0000313" key="11">
    <source>
        <dbReference type="EMBL" id="QNO44611.1"/>
    </source>
</evidence>
<evidence type="ECO:0000313" key="8">
    <source>
        <dbReference type="EMBL" id="QNO43722.1"/>
    </source>
</evidence>
<proteinExistence type="inferred from homology"/>
<dbReference type="EMBL" id="MT630989">
    <property type="protein sequence ID" value="QNO44611.1"/>
    <property type="molecule type" value="Genomic_DNA"/>
</dbReference>
<evidence type="ECO:0000313" key="10">
    <source>
        <dbReference type="EMBL" id="QNO44486.1"/>
    </source>
</evidence>
<evidence type="ECO:0000256" key="5">
    <source>
        <dbReference type="ARBA" id="ARBA00048470"/>
    </source>
</evidence>
<dbReference type="SUPFAM" id="SSF46785">
    <property type="entry name" value="Winged helix' DNA-binding domain"/>
    <property type="match status" value="1"/>
</dbReference>
<comment type="pathway">
    <text evidence="2">Porphyrin-containing compound metabolism.</text>
</comment>
<dbReference type="Gene3D" id="3.30.70.3460">
    <property type="match status" value="1"/>
</dbReference>
<dbReference type="EMBL" id="MT630854">
    <property type="protein sequence ID" value="QNO43722.1"/>
    <property type="molecule type" value="Genomic_DNA"/>
</dbReference>
<evidence type="ECO:0000259" key="6">
    <source>
        <dbReference type="Pfam" id="PF17805"/>
    </source>
</evidence>
<dbReference type="Pfam" id="PF22451">
    <property type="entry name" value="NirdL-like_HTH"/>
    <property type="match status" value="1"/>
</dbReference>
<comment type="similarity">
    <text evidence="3">Belongs to the Ahb/Nir family.</text>
</comment>
<dbReference type="SMART" id="SM00344">
    <property type="entry name" value="HTH_ASNC"/>
    <property type="match status" value="1"/>
</dbReference>
<keyword evidence="1" id="KW-0456">Lyase</keyword>
<evidence type="ECO:0000259" key="7">
    <source>
        <dbReference type="Pfam" id="PF22451"/>
    </source>
</evidence>
<dbReference type="EC" id="4.1.1.111" evidence="4"/>
<name>A0A7G9Y9C7_9EURY</name>
<dbReference type="InterPro" id="IPR036390">
    <property type="entry name" value="WH_DNA-bd_sf"/>
</dbReference>
<dbReference type="InterPro" id="IPR019888">
    <property type="entry name" value="Tscrpt_reg_AsnC-like"/>
</dbReference>
<organism evidence="11">
    <name type="scientific">Candidatus Methanogaster sp. ANME-2c ERB4</name>
    <dbReference type="NCBI Taxonomy" id="2759911"/>
    <lineage>
        <taxon>Archaea</taxon>
        <taxon>Methanobacteriati</taxon>
        <taxon>Methanobacteriota</taxon>
        <taxon>Stenosarchaea group</taxon>
        <taxon>Methanomicrobia</taxon>
        <taxon>Methanosarcinales</taxon>
        <taxon>ANME-2 cluster</taxon>
        <taxon>Candidatus Methanogasteraceae</taxon>
        <taxon>Candidatus Methanogaster</taxon>
    </lineage>
</organism>
<dbReference type="Gene3D" id="1.10.10.10">
    <property type="entry name" value="Winged helix-like DNA-binding domain superfamily/Winged helix DNA-binding domain"/>
    <property type="match status" value="1"/>
</dbReference>
<evidence type="ECO:0000256" key="3">
    <source>
        <dbReference type="ARBA" id="ARBA00023457"/>
    </source>
</evidence>
<evidence type="ECO:0000256" key="1">
    <source>
        <dbReference type="ARBA" id="ARBA00023239"/>
    </source>
</evidence>
<evidence type="ECO:0000256" key="4">
    <source>
        <dbReference type="ARBA" id="ARBA00023471"/>
    </source>
</evidence>
<feature type="domain" description="Siroheme decarboxylase AsnC-like ligand binding" evidence="6">
    <location>
        <begin position="67"/>
        <end position="129"/>
    </location>
</feature>
<dbReference type="InterPro" id="IPR036388">
    <property type="entry name" value="WH-like_DNA-bd_sf"/>
</dbReference>
<dbReference type="PANTHER" id="PTHR43413:SF1">
    <property type="entry name" value="SIROHEME DECARBOXYLASE NIRL SUBUNIT"/>
    <property type="match status" value="1"/>
</dbReference>
<dbReference type="Pfam" id="PF17805">
    <property type="entry name" value="AsnC_trans_reg2"/>
    <property type="match status" value="1"/>
</dbReference>
<evidence type="ECO:0000313" key="9">
    <source>
        <dbReference type="EMBL" id="QNO43933.1"/>
    </source>
</evidence>
<accession>A0A7G9Y9C7</accession>
<evidence type="ECO:0000313" key="12">
    <source>
        <dbReference type="EMBL" id="QNO45218.1"/>
    </source>
</evidence>
<reference evidence="11" key="1">
    <citation type="submission" date="2020-06" db="EMBL/GenBank/DDBJ databases">
        <title>Unique genomic features of the anaerobic methanotrophic archaea.</title>
        <authorList>
            <person name="Chadwick G.L."/>
            <person name="Skennerton C.T."/>
            <person name="Laso-Perez R."/>
            <person name="Leu A.O."/>
            <person name="Speth D.R."/>
            <person name="Yu H."/>
            <person name="Morgan-Lang C."/>
            <person name="Hatzenpichler R."/>
            <person name="Goudeau D."/>
            <person name="Malmstrom R."/>
            <person name="Brazelton W.J."/>
            <person name="Woyke T."/>
            <person name="Hallam S.J."/>
            <person name="Tyson G.W."/>
            <person name="Wegener G."/>
            <person name="Boetius A."/>
            <person name="Orphan V."/>
        </authorList>
    </citation>
    <scope>NUCLEOTIDE SEQUENCE</scope>
</reference>
<sequence>MIDKLDEVDRRLINTIQLDFPLNSRPFLALGDQIGISETDVIDHLKRLTDVGVIRKIGPIINTARIGGSSTLIAMRVSDDAIDEVAAQINEFDEVSHNYLRPGSYNMWFTVSARSEERLHELIREIDALGYPFLDLPVERLFKIGVRFEV</sequence>
<gene>
    <name evidence="10" type="ORF">ELEJOALA_00032</name>
    <name evidence="11" type="ORF">JBICLBBK_00015</name>
    <name evidence="12" type="ORF">KDMJNAGO_00032</name>
    <name evidence="9" type="ORF">NANOEKIO_00032</name>
    <name evidence="8" type="ORF">PLNDPPDD_00006</name>
</gene>
<comment type="catalytic activity">
    <reaction evidence="5">
        <text>siroheme + 2 H(+) = 12,18-didecarboxysiroheme + 2 CO2</text>
        <dbReference type="Rhea" id="RHEA:19093"/>
        <dbReference type="ChEBI" id="CHEBI:15378"/>
        <dbReference type="ChEBI" id="CHEBI:16526"/>
        <dbReference type="ChEBI" id="CHEBI:60052"/>
        <dbReference type="ChEBI" id="CHEBI:140497"/>
        <dbReference type="EC" id="4.1.1.111"/>
    </reaction>
</comment>
<feature type="domain" description="Siroheme decarboxylase NirL-like HTH" evidence="7">
    <location>
        <begin position="9"/>
        <end position="55"/>
    </location>
</feature>
<dbReference type="EMBL" id="MT630876">
    <property type="protein sequence ID" value="QNO43933.1"/>
    <property type="molecule type" value="Genomic_DNA"/>
</dbReference>
<dbReference type="EMBL" id="MT631079">
    <property type="protein sequence ID" value="QNO45218.1"/>
    <property type="molecule type" value="Genomic_DNA"/>
</dbReference>
<dbReference type="PANTHER" id="PTHR43413">
    <property type="entry name" value="TRANSCRIPTIONAL REGULATOR, ASNC FAMILY"/>
    <property type="match status" value="1"/>
</dbReference>
<evidence type="ECO:0000256" key="2">
    <source>
        <dbReference type="ARBA" id="ARBA00023444"/>
    </source>
</evidence>
<dbReference type="SUPFAM" id="SSF54909">
    <property type="entry name" value="Dimeric alpha+beta barrel"/>
    <property type="match status" value="1"/>
</dbReference>